<dbReference type="OrthoDB" id="5293309at2"/>
<dbReference type="PANTHER" id="PTHR38784">
    <property type="entry name" value="SUCROSE PHOSPHORYLASE"/>
    <property type="match status" value="1"/>
</dbReference>
<dbReference type="InterPro" id="IPR011335">
    <property type="entry name" value="Restrct_endonuc-II-like"/>
</dbReference>
<evidence type="ECO:0000313" key="1">
    <source>
        <dbReference type="EMBL" id="GBO93228.1"/>
    </source>
</evidence>
<dbReference type="Gene3D" id="3.10.640.10">
    <property type="entry name" value="Restriction endonuclease-like alpha-beta roll domain"/>
    <property type="match status" value="1"/>
</dbReference>
<dbReference type="SMART" id="SM01322">
    <property type="entry name" value="YaeQ"/>
    <property type="match status" value="1"/>
</dbReference>
<reference evidence="1 2" key="1">
    <citation type="journal article" date="2018" name="Int. J. Syst. Evol. Microbiol.">
        <title>Mesosutterella multiformis gen. nov., sp. nov., a member of the family Sutterellaceae and Sutterella megalosphaeroides sp. nov., isolated from human faeces.</title>
        <authorList>
            <person name="Sakamoto M."/>
            <person name="Ikeyama N."/>
            <person name="Kunihiro T."/>
            <person name="Iino T."/>
            <person name="Yuki M."/>
            <person name="Ohkuma M."/>
        </authorList>
    </citation>
    <scope>NUCLEOTIDE SEQUENCE [LARGE SCALE GENOMIC DNA]</scope>
    <source>
        <strain evidence="1 2">4NBBH2</strain>
    </source>
</reference>
<dbReference type="Pfam" id="PF07152">
    <property type="entry name" value="YaeQ"/>
    <property type="match status" value="1"/>
</dbReference>
<name>A0A388SAB0_9BURK</name>
<organism evidence="1 2">
    <name type="scientific">Mesosutterella multiformis</name>
    <dbReference type="NCBI Taxonomy" id="2259133"/>
    <lineage>
        <taxon>Bacteria</taxon>
        <taxon>Pseudomonadati</taxon>
        <taxon>Pseudomonadota</taxon>
        <taxon>Betaproteobacteria</taxon>
        <taxon>Burkholderiales</taxon>
        <taxon>Sutterellaceae</taxon>
        <taxon>Mesosutterella</taxon>
    </lineage>
</organism>
<keyword evidence="2" id="KW-1185">Reference proteome</keyword>
<dbReference type="Proteomes" id="UP000266091">
    <property type="component" value="Unassembled WGS sequence"/>
</dbReference>
<dbReference type="PANTHER" id="PTHR38784:SF1">
    <property type="entry name" value="SUCROSE PHOSPHORYLASE"/>
    <property type="match status" value="1"/>
</dbReference>
<dbReference type="InterPro" id="IPR009822">
    <property type="entry name" value="YaeQ"/>
</dbReference>
<dbReference type="InterPro" id="IPR038590">
    <property type="entry name" value="YaeQ_sf"/>
</dbReference>
<gene>
    <name evidence="1" type="ORF">MESMUL_05820</name>
</gene>
<dbReference type="SUPFAM" id="SSF52980">
    <property type="entry name" value="Restriction endonuclease-like"/>
    <property type="match status" value="1"/>
</dbReference>
<dbReference type="AlphaFoldDB" id="A0A388SAB0"/>
<evidence type="ECO:0000313" key="2">
    <source>
        <dbReference type="Proteomes" id="UP000266091"/>
    </source>
</evidence>
<protein>
    <recommendedName>
        <fullName evidence="3">YaeQ family protein</fullName>
    </recommendedName>
</protein>
<accession>A0A388SAB0</accession>
<proteinExistence type="predicted"/>
<dbReference type="EMBL" id="BGZJ01000001">
    <property type="protein sequence ID" value="GBO93228.1"/>
    <property type="molecule type" value="Genomic_DNA"/>
</dbReference>
<sequence>MALGASIYKAELDISNLDRNYYANRILTVARHPSETEGRMMLRLLCYCLWDSDTIRFADGLSKEGEPALADTDDTGWISLWVELGVPTVKQLRKAASRSSHVAVMTYGEDRIKAWWESCRGDLEKIGKLSIYSVTDAEFEALAALARRHMRIAVTVQDRVVWVADAQGSNIEIHPAVMKEATE</sequence>
<comment type="caution">
    <text evidence="1">The sequence shown here is derived from an EMBL/GenBank/DDBJ whole genome shotgun (WGS) entry which is preliminary data.</text>
</comment>
<dbReference type="RefSeq" id="WP_116269648.1">
    <property type="nucleotide sequence ID" value="NZ_BGZJ01000001.1"/>
</dbReference>
<dbReference type="PIRSF" id="PIRSF011484">
    <property type="entry name" value="YaeQ"/>
    <property type="match status" value="1"/>
</dbReference>
<evidence type="ECO:0008006" key="3">
    <source>
        <dbReference type="Google" id="ProtNLM"/>
    </source>
</evidence>